<dbReference type="SMART" id="SM00034">
    <property type="entry name" value="CLECT"/>
    <property type="match status" value="1"/>
</dbReference>
<dbReference type="CDD" id="cd03590">
    <property type="entry name" value="CLECT_DC-SIGN_like"/>
    <property type="match status" value="1"/>
</dbReference>
<dbReference type="GO" id="GO:0030246">
    <property type="term" value="F:carbohydrate binding"/>
    <property type="evidence" value="ECO:0007669"/>
    <property type="project" value="UniProtKB-KW"/>
</dbReference>
<sequence length="246" mass="27935">LKFAGGQNSEETDPFRTAVQSLSIEKKQLPIDKTEALKDHQATLEVLKREQAIALQLKLQLEQNTTLSDKLQHKLQELRLKRATLQSSTSHIINSCGKCGPGWLLLNTTCYFHSKSASLPLRNWWDSRADCTTRGGNLVVIDNIEEQLNIFEYLPKLDPSIRPWWKSGGTWIGLSDAHAEGNWVWINNVTQEHGKGYWIQGEPNNYGPSTGEDCAAFVNIKNPRQTWYDASCSEEKHWLCETEPNT</sequence>
<evidence type="ECO:0000256" key="3">
    <source>
        <dbReference type="SAM" id="Coils"/>
    </source>
</evidence>
<dbReference type="SUPFAM" id="SSF56436">
    <property type="entry name" value="C-type lectin-like"/>
    <property type="match status" value="1"/>
</dbReference>
<dbReference type="Gene3D" id="3.10.100.10">
    <property type="entry name" value="Mannose-Binding Protein A, subunit A"/>
    <property type="match status" value="1"/>
</dbReference>
<evidence type="ECO:0000313" key="5">
    <source>
        <dbReference type="Ensembl" id="ENSTNIP00000020540.1"/>
    </source>
</evidence>
<dbReference type="InterPro" id="IPR033989">
    <property type="entry name" value="CD209-like_CTLD"/>
</dbReference>
<dbReference type="InParanoid" id="H3DJ45"/>
<reference evidence="6" key="1">
    <citation type="journal article" date="2004" name="Nature">
        <title>Genome duplication in the teleost fish Tetraodon nigroviridis reveals the early vertebrate proto-karyotype.</title>
        <authorList>
            <person name="Jaillon O."/>
            <person name="Aury J.-M."/>
            <person name="Brunet F."/>
            <person name="Petit J.-L."/>
            <person name="Stange-Thomann N."/>
            <person name="Mauceli E."/>
            <person name="Bouneau L."/>
            <person name="Fischer C."/>
            <person name="Ozouf-Costaz C."/>
            <person name="Bernot A."/>
            <person name="Nicaud S."/>
            <person name="Jaffe D."/>
            <person name="Fisher S."/>
            <person name="Lutfalla G."/>
            <person name="Dossat C."/>
            <person name="Segurens B."/>
            <person name="Dasilva C."/>
            <person name="Salanoubat M."/>
            <person name="Levy M."/>
            <person name="Boudet N."/>
            <person name="Castellano S."/>
            <person name="Anthouard V."/>
            <person name="Jubin C."/>
            <person name="Castelli V."/>
            <person name="Katinka M."/>
            <person name="Vacherie B."/>
            <person name="Biemont C."/>
            <person name="Skalli Z."/>
            <person name="Cattolico L."/>
            <person name="Poulain J."/>
            <person name="De Berardinis V."/>
            <person name="Cruaud C."/>
            <person name="Duprat S."/>
            <person name="Brottier P."/>
            <person name="Coutanceau J.-P."/>
            <person name="Gouzy J."/>
            <person name="Parra G."/>
            <person name="Lardier G."/>
            <person name="Chapple C."/>
            <person name="McKernan K.J."/>
            <person name="McEwan P."/>
            <person name="Bosak S."/>
            <person name="Kellis M."/>
            <person name="Volff J.-N."/>
            <person name="Guigo R."/>
            <person name="Zody M.C."/>
            <person name="Mesirov J."/>
            <person name="Lindblad-Toh K."/>
            <person name="Birren B."/>
            <person name="Nusbaum C."/>
            <person name="Kahn D."/>
            <person name="Robinson-Rechavi M."/>
            <person name="Laudet V."/>
            <person name="Schachter V."/>
            <person name="Quetier F."/>
            <person name="Saurin W."/>
            <person name="Scarpelli C."/>
            <person name="Wincker P."/>
            <person name="Lander E.S."/>
            <person name="Weissenbach J."/>
            <person name="Roest Crollius H."/>
        </authorList>
    </citation>
    <scope>NUCLEOTIDE SEQUENCE [LARGE SCALE GENOMIC DNA]</scope>
</reference>
<dbReference type="Pfam" id="PF00059">
    <property type="entry name" value="Lectin_C"/>
    <property type="match status" value="1"/>
</dbReference>
<accession>H3DJ45</accession>
<dbReference type="PROSITE" id="PS50041">
    <property type="entry name" value="C_TYPE_LECTIN_2"/>
    <property type="match status" value="1"/>
</dbReference>
<dbReference type="PROSITE" id="PS00615">
    <property type="entry name" value="C_TYPE_LECTIN_1"/>
    <property type="match status" value="1"/>
</dbReference>
<reference evidence="5" key="2">
    <citation type="submission" date="2025-08" db="UniProtKB">
        <authorList>
            <consortium name="Ensembl"/>
        </authorList>
    </citation>
    <scope>IDENTIFICATION</scope>
</reference>
<proteinExistence type="predicted"/>
<dbReference type="InterPro" id="IPR016187">
    <property type="entry name" value="CTDL_fold"/>
</dbReference>
<dbReference type="GeneTree" id="ENSGT01030000234575"/>
<evidence type="ECO:0000256" key="2">
    <source>
        <dbReference type="ARBA" id="ARBA00023157"/>
    </source>
</evidence>
<keyword evidence="6" id="KW-1185">Reference proteome</keyword>
<feature type="coiled-coil region" evidence="3">
    <location>
        <begin position="44"/>
        <end position="88"/>
    </location>
</feature>
<keyword evidence="3" id="KW-0175">Coiled coil</keyword>
<dbReference type="PANTHER" id="PTHR22803">
    <property type="entry name" value="MANNOSE, PHOSPHOLIPASE, LECTIN RECEPTOR RELATED"/>
    <property type="match status" value="1"/>
</dbReference>
<dbReference type="HOGENOM" id="CLU_049894_7_1_1"/>
<dbReference type="InterPro" id="IPR016186">
    <property type="entry name" value="C-type_lectin-like/link_sf"/>
</dbReference>
<evidence type="ECO:0000313" key="6">
    <source>
        <dbReference type="Proteomes" id="UP000007303"/>
    </source>
</evidence>
<dbReference type="AlphaFoldDB" id="H3DJ45"/>
<protein>
    <recommendedName>
        <fullName evidence="4">C-type lectin domain-containing protein</fullName>
    </recommendedName>
</protein>
<organism evidence="5 6">
    <name type="scientific">Tetraodon nigroviridis</name>
    <name type="common">Spotted green pufferfish</name>
    <name type="synonym">Chelonodon nigroviridis</name>
    <dbReference type="NCBI Taxonomy" id="99883"/>
    <lineage>
        <taxon>Eukaryota</taxon>
        <taxon>Metazoa</taxon>
        <taxon>Chordata</taxon>
        <taxon>Craniata</taxon>
        <taxon>Vertebrata</taxon>
        <taxon>Euteleostomi</taxon>
        <taxon>Actinopterygii</taxon>
        <taxon>Neopterygii</taxon>
        <taxon>Teleostei</taxon>
        <taxon>Neoteleostei</taxon>
        <taxon>Acanthomorphata</taxon>
        <taxon>Eupercaria</taxon>
        <taxon>Tetraodontiformes</taxon>
        <taxon>Tetradontoidea</taxon>
        <taxon>Tetraodontidae</taxon>
        <taxon>Tetraodon</taxon>
    </lineage>
</organism>
<dbReference type="STRING" id="99883.ENSTNIP00000020540"/>
<name>H3DJ45_TETNG</name>
<evidence type="ECO:0000256" key="1">
    <source>
        <dbReference type="ARBA" id="ARBA00022734"/>
    </source>
</evidence>
<feature type="domain" description="C-type lectin" evidence="4">
    <location>
        <begin position="106"/>
        <end position="241"/>
    </location>
</feature>
<dbReference type="InterPro" id="IPR001304">
    <property type="entry name" value="C-type_lectin-like"/>
</dbReference>
<keyword evidence="2" id="KW-1015">Disulfide bond</keyword>
<dbReference type="InterPro" id="IPR018378">
    <property type="entry name" value="C-type_lectin_CS"/>
</dbReference>
<evidence type="ECO:0000259" key="4">
    <source>
        <dbReference type="PROSITE" id="PS50041"/>
    </source>
</evidence>
<keyword evidence="1" id="KW-0430">Lectin</keyword>
<dbReference type="InterPro" id="IPR050111">
    <property type="entry name" value="C-type_lectin/snaclec_domain"/>
</dbReference>
<reference evidence="5" key="3">
    <citation type="submission" date="2025-09" db="UniProtKB">
        <authorList>
            <consortium name="Ensembl"/>
        </authorList>
    </citation>
    <scope>IDENTIFICATION</scope>
</reference>
<dbReference type="Proteomes" id="UP000007303">
    <property type="component" value="Unassembled WGS sequence"/>
</dbReference>
<dbReference type="Ensembl" id="ENSTNIT00000020772.1">
    <property type="protein sequence ID" value="ENSTNIP00000020540.1"/>
    <property type="gene ID" value="ENSTNIG00000017401.1"/>
</dbReference>